<dbReference type="EMBL" id="JBHRZS010000007">
    <property type="protein sequence ID" value="MFC3880190.1"/>
    <property type="molecule type" value="Genomic_DNA"/>
</dbReference>
<dbReference type="RefSeq" id="WP_377905361.1">
    <property type="nucleotide sequence ID" value="NZ_JBHRZS010000007.1"/>
</dbReference>
<evidence type="ECO:0000313" key="3">
    <source>
        <dbReference type="Proteomes" id="UP001595805"/>
    </source>
</evidence>
<proteinExistence type="predicted"/>
<dbReference type="Proteomes" id="UP001595805">
    <property type="component" value="Unassembled WGS sequence"/>
</dbReference>
<evidence type="ECO:0000313" key="2">
    <source>
        <dbReference type="EMBL" id="MFC3880190.1"/>
    </source>
</evidence>
<keyword evidence="1" id="KW-0732">Signal</keyword>
<organism evidence="2 3">
    <name type="scientific">Algoriphagus namhaensis</name>
    <dbReference type="NCBI Taxonomy" id="915353"/>
    <lineage>
        <taxon>Bacteria</taxon>
        <taxon>Pseudomonadati</taxon>
        <taxon>Bacteroidota</taxon>
        <taxon>Cytophagia</taxon>
        <taxon>Cytophagales</taxon>
        <taxon>Cyclobacteriaceae</taxon>
        <taxon>Algoriphagus</taxon>
    </lineage>
</organism>
<keyword evidence="3" id="KW-1185">Reference proteome</keyword>
<protein>
    <submittedName>
        <fullName evidence="2">Uncharacterized protein</fullName>
    </submittedName>
</protein>
<accession>A0ABV8AR73</accession>
<feature type="signal peptide" evidence="1">
    <location>
        <begin position="1"/>
        <end position="19"/>
    </location>
</feature>
<comment type="caution">
    <text evidence="2">The sequence shown here is derived from an EMBL/GenBank/DDBJ whole genome shotgun (WGS) entry which is preliminary data.</text>
</comment>
<evidence type="ECO:0000256" key="1">
    <source>
        <dbReference type="SAM" id="SignalP"/>
    </source>
</evidence>
<feature type="chain" id="PRO_5045730810" evidence="1">
    <location>
        <begin position="20"/>
        <end position="119"/>
    </location>
</feature>
<name>A0ABV8AR73_9BACT</name>
<gene>
    <name evidence="2" type="ORF">ACFOSV_08385</name>
</gene>
<reference evidence="3" key="1">
    <citation type="journal article" date="2019" name="Int. J. Syst. Evol. Microbiol.">
        <title>The Global Catalogue of Microorganisms (GCM) 10K type strain sequencing project: providing services to taxonomists for standard genome sequencing and annotation.</title>
        <authorList>
            <consortium name="The Broad Institute Genomics Platform"/>
            <consortium name="The Broad Institute Genome Sequencing Center for Infectious Disease"/>
            <person name="Wu L."/>
            <person name="Ma J."/>
        </authorList>
    </citation>
    <scope>NUCLEOTIDE SEQUENCE [LARGE SCALE GENOMIC DNA]</scope>
    <source>
        <strain evidence="3">CCUG 60523</strain>
    </source>
</reference>
<sequence length="119" mass="13895">MKKLIGFLFAFLVFHSGFSQDFFKGPKAKNAVLTKSQVTDFSFVFNPNPEHPKGAAAKSYKVWNKESSKLQIRTRKEINNPKGLNAKNHKVWEKEEPKVDSRAVYELPKSMKRRKSWWH</sequence>